<dbReference type="Gene3D" id="2.60.120.200">
    <property type="match status" value="1"/>
</dbReference>
<evidence type="ECO:0000313" key="3">
    <source>
        <dbReference type="Proteomes" id="UP000320386"/>
    </source>
</evidence>
<dbReference type="KEGG" id="mcad:Pan265_12130"/>
<evidence type="ECO:0000256" key="1">
    <source>
        <dbReference type="SAM" id="SignalP"/>
    </source>
</evidence>
<gene>
    <name evidence="2" type="ORF">Pan265_12130</name>
</gene>
<dbReference type="InterPro" id="IPR013320">
    <property type="entry name" value="ConA-like_dom_sf"/>
</dbReference>
<dbReference type="SUPFAM" id="SSF49899">
    <property type="entry name" value="Concanavalin A-like lectins/glucanases"/>
    <property type="match status" value="1"/>
</dbReference>
<dbReference type="AlphaFoldDB" id="A0A518BWQ9"/>
<accession>A0A518BWQ9</accession>
<evidence type="ECO:0008006" key="4">
    <source>
        <dbReference type="Google" id="ProtNLM"/>
    </source>
</evidence>
<feature type="chain" id="PRO_5022015639" description="PEP-CTERM protein-sorting domain-containing protein" evidence="1">
    <location>
        <begin position="26"/>
        <end position="293"/>
    </location>
</feature>
<keyword evidence="3" id="KW-1185">Reference proteome</keyword>
<evidence type="ECO:0000313" key="2">
    <source>
        <dbReference type="EMBL" id="QDU71364.1"/>
    </source>
</evidence>
<dbReference type="Proteomes" id="UP000320386">
    <property type="component" value="Chromosome"/>
</dbReference>
<protein>
    <recommendedName>
        <fullName evidence="4">PEP-CTERM protein-sorting domain-containing protein</fullName>
    </recommendedName>
</protein>
<name>A0A518BWQ9_9BACT</name>
<dbReference type="RefSeq" id="WP_236254760.1">
    <property type="nucleotide sequence ID" value="NZ_CP036280.1"/>
</dbReference>
<reference evidence="2 3" key="1">
    <citation type="submission" date="2019-02" db="EMBL/GenBank/DDBJ databases">
        <title>Deep-cultivation of Planctomycetes and their phenomic and genomic characterization uncovers novel biology.</title>
        <authorList>
            <person name="Wiegand S."/>
            <person name="Jogler M."/>
            <person name="Boedeker C."/>
            <person name="Pinto D."/>
            <person name="Vollmers J."/>
            <person name="Rivas-Marin E."/>
            <person name="Kohn T."/>
            <person name="Peeters S.H."/>
            <person name="Heuer A."/>
            <person name="Rast P."/>
            <person name="Oberbeckmann S."/>
            <person name="Bunk B."/>
            <person name="Jeske O."/>
            <person name="Meyerdierks A."/>
            <person name="Storesund J.E."/>
            <person name="Kallscheuer N."/>
            <person name="Luecker S."/>
            <person name="Lage O.M."/>
            <person name="Pohl T."/>
            <person name="Merkel B.J."/>
            <person name="Hornburger P."/>
            <person name="Mueller R.-W."/>
            <person name="Bruemmer F."/>
            <person name="Labrenz M."/>
            <person name="Spormann A.M."/>
            <person name="Op den Camp H."/>
            <person name="Overmann J."/>
            <person name="Amann R."/>
            <person name="Jetten M.S.M."/>
            <person name="Mascher T."/>
            <person name="Medema M.H."/>
            <person name="Devos D.P."/>
            <person name="Kaster A.-K."/>
            <person name="Ovreas L."/>
            <person name="Rohde M."/>
            <person name="Galperin M.Y."/>
            <person name="Jogler C."/>
        </authorList>
    </citation>
    <scope>NUCLEOTIDE SEQUENCE [LARGE SCALE GENOMIC DNA]</scope>
    <source>
        <strain evidence="2 3">Pan265</strain>
    </source>
</reference>
<dbReference type="EMBL" id="CP036280">
    <property type="protein sequence ID" value="QDU71364.1"/>
    <property type="molecule type" value="Genomic_DNA"/>
</dbReference>
<organism evidence="2 3">
    <name type="scientific">Mucisphaera calidilacus</name>
    <dbReference type="NCBI Taxonomy" id="2527982"/>
    <lineage>
        <taxon>Bacteria</taxon>
        <taxon>Pseudomonadati</taxon>
        <taxon>Planctomycetota</taxon>
        <taxon>Phycisphaerae</taxon>
        <taxon>Phycisphaerales</taxon>
        <taxon>Phycisphaeraceae</taxon>
        <taxon>Mucisphaera</taxon>
    </lineage>
</organism>
<sequence precursor="true">MKTQKTLACALAAVAGLSLTPCASAALLLEWTFDEAAGDALNSGTLGAAADGSVGATAGRVADTPSGSGFAADLTAAGSGSVFSAGDIDIVDGLNTFTLSTWINIQGLNADQGGSSNVRLMSEQGGGSFPGPSWNLNNPNTGDRGVDNVRTALFVGANNGFGAGFQDQMDIDAADQWVFLAVSVDLSVASNNITFYVGDLNSPLAVAGVASTGGIGPVSGDGGANTEFGIGFTSAAPTADTSLNGYQDNVRVWDEALDVDALNRIFVADGGFVPEPASFVLVSLGGLIALRRR</sequence>
<keyword evidence="1" id="KW-0732">Signal</keyword>
<feature type="signal peptide" evidence="1">
    <location>
        <begin position="1"/>
        <end position="25"/>
    </location>
</feature>
<proteinExistence type="predicted"/>